<protein>
    <submittedName>
        <fullName evidence="1">Uncharacterized protein</fullName>
    </submittedName>
</protein>
<organism evidence="1 2">
    <name type="scientific">Dermatophagoides farinae</name>
    <name type="common">American house dust mite</name>
    <dbReference type="NCBI Taxonomy" id="6954"/>
    <lineage>
        <taxon>Eukaryota</taxon>
        <taxon>Metazoa</taxon>
        <taxon>Ecdysozoa</taxon>
        <taxon>Arthropoda</taxon>
        <taxon>Chelicerata</taxon>
        <taxon>Arachnida</taxon>
        <taxon>Acari</taxon>
        <taxon>Acariformes</taxon>
        <taxon>Sarcoptiformes</taxon>
        <taxon>Astigmata</taxon>
        <taxon>Psoroptidia</taxon>
        <taxon>Analgoidea</taxon>
        <taxon>Pyroglyphidae</taxon>
        <taxon>Dermatophagoidinae</taxon>
        <taxon>Dermatophagoides</taxon>
    </lineage>
</organism>
<dbReference type="Proteomes" id="UP000790347">
    <property type="component" value="Unassembled WGS sequence"/>
</dbReference>
<proteinExistence type="predicted"/>
<gene>
    <name evidence="1" type="ORF">DERF_009672</name>
</gene>
<comment type="caution">
    <text evidence="1">The sequence shown here is derived from an EMBL/GenBank/DDBJ whole genome shotgun (WGS) entry which is preliminary data.</text>
</comment>
<evidence type="ECO:0000313" key="1">
    <source>
        <dbReference type="EMBL" id="KAH9511201.1"/>
    </source>
</evidence>
<dbReference type="AlphaFoldDB" id="A0A922HZN0"/>
<reference evidence="1" key="2">
    <citation type="journal article" date="2022" name="Res Sq">
        <title>Comparative Genomics Reveals Insights into the Divergent Evolution of Astigmatic Mites and Household Pest Adaptations.</title>
        <authorList>
            <person name="Xiong Q."/>
            <person name="Wan A.T.-Y."/>
            <person name="Liu X.-Y."/>
            <person name="Fung C.S.-H."/>
            <person name="Xiao X."/>
            <person name="Malainual N."/>
            <person name="Hou J."/>
            <person name="Wang L."/>
            <person name="Wang M."/>
            <person name="Yang K."/>
            <person name="Cui Y."/>
            <person name="Leung E."/>
            <person name="Nong W."/>
            <person name="Shin S.-K."/>
            <person name="Au S."/>
            <person name="Jeong K.Y."/>
            <person name="Chew F.T."/>
            <person name="Hui J."/>
            <person name="Leung T.F."/>
            <person name="Tungtrongchitr A."/>
            <person name="Zhong N."/>
            <person name="Liu Z."/>
            <person name="Tsui S."/>
        </authorList>
    </citation>
    <scope>NUCLEOTIDE SEQUENCE</scope>
    <source>
        <strain evidence="1">Derf</strain>
        <tissue evidence="1">Whole organism</tissue>
    </source>
</reference>
<evidence type="ECO:0000313" key="2">
    <source>
        <dbReference type="Proteomes" id="UP000790347"/>
    </source>
</evidence>
<name>A0A922HZN0_DERFA</name>
<keyword evidence="2" id="KW-1185">Reference proteome</keyword>
<dbReference type="EMBL" id="ASGP02000004">
    <property type="protein sequence ID" value="KAH9511201.1"/>
    <property type="molecule type" value="Genomic_DNA"/>
</dbReference>
<reference evidence="1" key="1">
    <citation type="submission" date="2013-05" db="EMBL/GenBank/DDBJ databases">
        <authorList>
            <person name="Yim A.K.Y."/>
            <person name="Chan T.F."/>
            <person name="Ji K.M."/>
            <person name="Liu X.Y."/>
            <person name="Zhou J.W."/>
            <person name="Li R.Q."/>
            <person name="Yang K.Y."/>
            <person name="Li J."/>
            <person name="Li M."/>
            <person name="Law P.T.W."/>
            <person name="Wu Y.L."/>
            <person name="Cai Z.L."/>
            <person name="Qin H."/>
            <person name="Bao Y."/>
            <person name="Leung R.K.K."/>
            <person name="Ng P.K.S."/>
            <person name="Zou J."/>
            <person name="Zhong X.J."/>
            <person name="Ran P.X."/>
            <person name="Zhong N.S."/>
            <person name="Liu Z.G."/>
            <person name="Tsui S.K.W."/>
        </authorList>
    </citation>
    <scope>NUCLEOTIDE SEQUENCE</scope>
    <source>
        <strain evidence="1">Derf</strain>
        <tissue evidence="1">Whole organism</tissue>
    </source>
</reference>
<sequence length="108" mass="12432">MRIKHNLSICNSIQNIISALNITFGPIHNNQTLDKECINRAKRVNQQQQRSSYPQSRTTGQQKQEMCVMFKVESQQQCGSAKTRKQLAKRCGLGLKCLRLNHTRPIKH</sequence>
<accession>A0A922HZN0</accession>